<proteinExistence type="predicted"/>
<keyword evidence="2" id="KW-1185">Reference proteome</keyword>
<name>A0A1I2REZ4_9BACL</name>
<evidence type="ECO:0000313" key="2">
    <source>
        <dbReference type="Proteomes" id="UP000198661"/>
    </source>
</evidence>
<gene>
    <name evidence="1" type="ORF">SAMN04488025_13037</name>
</gene>
<sequence length="69" mass="7350">MRQSGIFVPALTDLSMWSARRQSPLAPPVGARPTAELIAGALYSRRTGHRARASARGILTASVSPMPFS</sequence>
<reference evidence="1 2" key="1">
    <citation type="submission" date="2016-10" db="EMBL/GenBank/DDBJ databases">
        <authorList>
            <person name="de Groot N.N."/>
        </authorList>
    </citation>
    <scope>NUCLEOTIDE SEQUENCE [LARGE SCALE GENOMIC DNA]</scope>
    <source>
        <strain evidence="1 2">DSM 44945</strain>
    </source>
</reference>
<dbReference type="Proteomes" id="UP000198661">
    <property type="component" value="Unassembled WGS sequence"/>
</dbReference>
<accession>A0A1I2REZ4</accession>
<dbReference type="AlphaFoldDB" id="A0A1I2REZ4"/>
<protein>
    <submittedName>
        <fullName evidence="1">Uncharacterized protein</fullName>
    </submittedName>
</protein>
<dbReference type="EMBL" id="FOOK01000030">
    <property type="protein sequence ID" value="SFG39118.1"/>
    <property type="molecule type" value="Genomic_DNA"/>
</dbReference>
<organism evidence="1 2">
    <name type="scientific">Planifilum fulgidum</name>
    <dbReference type="NCBI Taxonomy" id="201973"/>
    <lineage>
        <taxon>Bacteria</taxon>
        <taxon>Bacillati</taxon>
        <taxon>Bacillota</taxon>
        <taxon>Bacilli</taxon>
        <taxon>Bacillales</taxon>
        <taxon>Thermoactinomycetaceae</taxon>
        <taxon>Planifilum</taxon>
    </lineage>
</organism>
<evidence type="ECO:0000313" key="1">
    <source>
        <dbReference type="EMBL" id="SFG39118.1"/>
    </source>
</evidence>